<protein>
    <submittedName>
        <fullName evidence="1">Uncharacterized protein</fullName>
    </submittedName>
</protein>
<gene>
    <name evidence="1" type="ORF">LCGC14_1275090</name>
</gene>
<name>A0A0F9KYP7_9ZZZZ</name>
<reference evidence="1" key="1">
    <citation type="journal article" date="2015" name="Nature">
        <title>Complex archaea that bridge the gap between prokaryotes and eukaryotes.</title>
        <authorList>
            <person name="Spang A."/>
            <person name="Saw J.H."/>
            <person name="Jorgensen S.L."/>
            <person name="Zaremba-Niedzwiedzka K."/>
            <person name="Martijn J."/>
            <person name="Lind A.E."/>
            <person name="van Eijk R."/>
            <person name="Schleper C."/>
            <person name="Guy L."/>
            <person name="Ettema T.J."/>
        </authorList>
    </citation>
    <scope>NUCLEOTIDE SEQUENCE</scope>
</reference>
<dbReference type="EMBL" id="LAZR01007193">
    <property type="protein sequence ID" value="KKM86838.1"/>
    <property type="molecule type" value="Genomic_DNA"/>
</dbReference>
<evidence type="ECO:0000313" key="1">
    <source>
        <dbReference type="EMBL" id="KKM86838.1"/>
    </source>
</evidence>
<comment type="caution">
    <text evidence="1">The sequence shown here is derived from an EMBL/GenBank/DDBJ whole genome shotgun (WGS) entry which is preliminary data.</text>
</comment>
<organism evidence="1">
    <name type="scientific">marine sediment metagenome</name>
    <dbReference type="NCBI Taxonomy" id="412755"/>
    <lineage>
        <taxon>unclassified sequences</taxon>
        <taxon>metagenomes</taxon>
        <taxon>ecological metagenomes</taxon>
    </lineage>
</organism>
<accession>A0A0F9KYP7</accession>
<dbReference type="AlphaFoldDB" id="A0A0F9KYP7"/>
<proteinExistence type="predicted"/>
<sequence>MRCLECDCEFIRDYKCPHNCDWCKDYDPEEGEEENDDKNC</sequence>